<gene>
    <name evidence="2" type="ORF">GXM19_01360</name>
</gene>
<evidence type="ECO:0000313" key="2">
    <source>
        <dbReference type="EMBL" id="QIA33042.1"/>
    </source>
</evidence>
<evidence type="ECO:0000256" key="1">
    <source>
        <dbReference type="SAM" id="MobiDB-lite"/>
    </source>
</evidence>
<proteinExistence type="predicted"/>
<reference evidence="2 3" key="1">
    <citation type="submission" date="2020-01" db="EMBL/GenBank/DDBJ databases">
        <title>Complete genome sequence of Collinsella aerofaciens JCM 10188(T).</title>
        <authorList>
            <person name="Tourlousse D.M."/>
            <person name="Sakamoto M."/>
            <person name="Miura T."/>
            <person name="Narita K."/>
            <person name="Ohashi A."/>
            <person name="Uchino Y."/>
            <person name="Yamazoe A."/>
            <person name="Kameyama K."/>
            <person name="Terauchi J."/>
            <person name="Ohkuma M."/>
            <person name="Kawasaki H."/>
            <person name="Sekiguchi Y."/>
        </authorList>
    </citation>
    <scope>NUCLEOTIDE SEQUENCE [LARGE SCALE GENOMIC DNA]</scope>
    <source>
        <strain evidence="2 3">JCM 10188</strain>
    </source>
</reference>
<sequence>MSKGPLVTDGDLKAAASATAFAADAIERHMSSEMYRNAVTANEYYRQHNVTINRFVQKIYSCSGAEAEDFTASKLRLASNLFKRLNVQRCTYSLGKGVSFVDVSAGGKDTTKEGLGDRFDDDVMEMGLKALIHGVSFPFWNLDHIDVFTADEFCPVWDEYSGALYAGVRFWRLDSDHPWHATLYEQDGYTEMVSGGSGFDFEVAEAKRAYKVTYQEIPADGMKLAVDAENYSRLPIVAVWGSDAHQSTLVGMRESIDAYDLIKSGLVNDTRDCAQIYWLINGAGGMDDRDLDLWRAKLKLTHVAEVDAEQGQSVTPYTQEVPVEGRKETLAQIKADIYEDFGALDVHTIAAGATNDHIDAAYQPMDEEAAEFERHIREGIMDILALQGIEDTPVFTRTRISNTKEQVETVCLEAEWLDEETILRKLPNITPDERAKILERKQREQEERMAALPPALAANAKGAQEGDEDEEGDE</sequence>
<dbReference type="InterPro" id="IPR021145">
    <property type="entry name" value="Portal_protein_SPP1_Gp6-like"/>
</dbReference>
<name>A0A858B2F9_COLAA</name>
<protein>
    <submittedName>
        <fullName evidence="2">Phage portal protein</fullName>
    </submittedName>
</protein>
<evidence type="ECO:0000313" key="3">
    <source>
        <dbReference type="Proteomes" id="UP000464211"/>
    </source>
</evidence>
<accession>A0A858B2F9</accession>
<dbReference type="AlphaFoldDB" id="A0A858B2F9"/>
<organism evidence="2 3">
    <name type="scientific">Collinsella aerofaciens (strain ATCC 25986 / DSM 3979 / JCM 10188 / KCTC 3647 / NCTC 11838 / VPI 1003)</name>
    <dbReference type="NCBI Taxonomy" id="411903"/>
    <lineage>
        <taxon>Bacteria</taxon>
        <taxon>Bacillati</taxon>
        <taxon>Actinomycetota</taxon>
        <taxon>Coriobacteriia</taxon>
        <taxon>Coriobacteriales</taxon>
        <taxon>Coriobacteriaceae</taxon>
        <taxon>Collinsella</taxon>
    </lineage>
</organism>
<dbReference type="Pfam" id="PF05133">
    <property type="entry name" value="SPP1_portal"/>
    <property type="match status" value="1"/>
</dbReference>
<dbReference type="Proteomes" id="UP000464211">
    <property type="component" value="Chromosome"/>
</dbReference>
<dbReference type="GeneID" id="92849054"/>
<feature type="region of interest" description="Disordered" evidence="1">
    <location>
        <begin position="441"/>
        <end position="474"/>
    </location>
</feature>
<feature type="compositionally biased region" description="Low complexity" evidence="1">
    <location>
        <begin position="450"/>
        <end position="460"/>
    </location>
</feature>
<dbReference type="EMBL" id="CP048433">
    <property type="protein sequence ID" value="QIA33042.1"/>
    <property type="molecule type" value="Genomic_DNA"/>
</dbReference>
<dbReference type="RefSeq" id="WP_147293041.1">
    <property type="nucleotide sequence ID" value="NZ_AAVN02000001.1"/>
</dbReference>
<feature type="compositionally biased region" description="Acidic residues" evidence="1">
    <location>
        <begin position="465"/>
        <end position="474"/>
    </location>
</feature>